<gene>
    <name evidence="2" type="ORF">Cfor_04916</name>
</gene>
<dbReference type="PANTHER" id="PTHR21505:SF15">
    <property type="entry name" value="RE18252P"/>
    <property type="match status" value="1"/>
</dbReference>
<keyword evidence="3" id="KW-1185">Reference proteome</keyword>
<name>A0A6L2Q4W3_COPFO</name>
<evidence type="ECO:0000259" key="1">
    <source>
        <dbReference type="PROSITE" id="PS51029"/>
    </source>
</evidence>
<accession>A0A6L2Q4W3</accession>
<dbReference type="SMART" id="SM00595">
    <property type="entry name" value="MADF"/>
    <property type="match status" value="1"/>
</dbReference>
<dbReference type="PANTHER" id="PTHR21505">
    <property type="entry name" value="MADF DOMAIN-CONTAINING PROTEIN-RELATED"/>
    <property type="match status" value="1"/>
</dbReference>
<sequence>MEWTNDKVISLIELYRNRPVLWDCRLKQYKERNKRHDALMEIAVSFGVGEEEIERKLKNLICHFSKKKETVRLLRQQANPRWYTFCY</sequence>
<dbReference type="OrthoDB" id="6720674at2759"/>
<protein>
    <recommendedName>
        <fullName evidence="1">MADF domain-containing protein</fullName>
    </recommendedName>
</protein>
<reference evidence="3" key="1">
    <citation type="submission" date="2020-01" db="EMBL/GenBank/DDBJ databases">
        <title>Draft genome sequence of the Termite Coptotermes fromosanus.</title>
        <authorList>
            <person name="Itakura S."/>
            <person name="Yosikawa Y."/>
            <person name="Umezawa K."/>
        </authorList>
    </citation>
    <scope>NUCLEOTIDE SEQUENCE [LARGE SCALE GENOMIC DNA]</scope>
</reference>
<dbReference type="AlphaFoldDB" id="A0A6L2Q4W3"/>
<comment type="caution">
    <text evidence="2">The sequence shown here is derived from an EMBL/GenBank/DDBJ whole genome shotgun (WGS) entry which is preliminary data.</text>
</comment>
<evidence type="ECO:0000313" key="2">
    <source>
        <dbReference type="EMBL" id="GFG39776.1"/>
    </source>
</evidence>
<dbReference type="InParanoid" id="A0A6L2Q4W3"/>
<organism evidence="2 3">
    <name type="scientific">Coptotermes formosanus</name>
    <name type="common">Formosan subterranean termite</name>
    <dbReference type="NCBI Taxonomy" id="36987"/>
    <lineage>
        <taxon>Eukaryota</taxon>
        <taxon>Metazoa</taxon>
        <taxon>Ecdysozoa</taxon>
        <taxon>Arthropoda</taxon>
        <taxon>Hexapoda</taxon>
        <taxon>Insecta</taxon>
        <taxon>Pterygota</taxon>
        <taxon>Neoptera</taxon>
        <taxon>Polyneoptera</taxon>
        <taxon>Dictyoptera</taxon>
        <taxon>Blattodea</taxon>
        <taxon>Blattoidea</taxon>
        <taxon>Termitoidae</taxon>
        <taxon>Rhinotermitidae</taxon>
        <taxon>Coptotermes</taxon>
    </lineage>
</organism>
<dbReference type="InterPro" id="IPR006578">
    <property type="entry name" value="MADF-dom"/>
</dbReference>
<feature type="domain" description="MADF" evidence="1">
    <location>
        <begin position="10"/>
        <end position="87"/>
    </location>
</feature>
<evidence type="ECO:0000313" key="3">
    <source>
        <dbReference type="Proteomes" id="UP000502823"/>
    </source>
</evidence>
<dbReference type="EMBL" id="BLKM01001151">
    <property type="protein sequence ID" value="GFG39776.1"/>
    <property type="molecule type" value="Genomic_DNA"/>
</dbReference>
<dbReference type="Proteomes" id="UP000502823">
    <property type="component" value="Unassembled WGS sequence"/>
</dbReference>
<dbReference type="Pfam" id="PF10545">
    <property type="entry name" value="MADF_DNA_bdg"/>
    <property type="match status" value="1"/>
</dbReference>
<dbReference type="PROSITE" id="PS51029">
    <property type="entry name" value="MADF"/>
    <property type="match status" value="1"/>
</dbReference>
<proteinExistence type="predicted"/>